<feature type="non-terminal residue" evidence="1">
    <location>
        <position position="53"/>
    </location>
</feature>
<organism evidence="1 2">
    <name type="scientific">Funneliformis caledonium</name>
    <dbReference type="NCBI Taxonomy" id="1117310"/>
    <lineage>
        <taxon>Eukaryota</taxon>
        <taxon>Fungi</taxon>
        <taxon>Fungi incertae sedis</taxon>
        <taxon>Mucoromycota</taxon>
        <taxon>Glomeromycotina</taxon>
        <taxon>Glomeromycetes</taxon>
        <taxon>Glomerales</taxon>
        <taxon>Glomeraceae</taxon>
        <taxon>Funneliformis</taxon>
    </lineage>
</organism>
<evidence type="ECO:0000313" key="1">
    <source>
        <dbReference type="EMBL" id="CAG8624570.1"/>
    </source>
</evidence>
<accession>A0A9N9D2J3</accession>
<reference evidence="1" key="1">
    <citation type="submission" date="2021-06" db="EMBL/GenBank/DDBJ databases">
        <authorList>
            <person name="Kallberg Y."/>
            <person name="Tangrot J."/>
            <person name="Rosling A."/>
        </authorList>
    </citation>
    <scope>NUCLEOTIDE SEQUENCE</scope>
    <source>
        <strain evidence="1">UK204</strain>
    </source>
</reference>
<dbReference type="AlphaFoldDB" id="A0A9N9D2J3"/>
<sequence>ISKSIEITKTAFKASGTVEEAIKPYLQLIARSCTDLQQSLYILIDFGNALREH</sequence>
<keyword evidence="2" id="KW-1185">Reference proteome</keyword>
<gene>
    <name evidence="1" type="ORF">FCALED_LOCUS9735</name>
</gene>
<dbReference type="Proteomes" id="UP000789570">
    <property type="component" value="Unassembled WGS sequence"/>
</dbReference>
<evidence type="ECO:0000313" key="2">
    <source>
        <dbReference type="Proteomes" id="UP000789570"/>
    </source>
</evidence>
<name>A0A9N9D2J3_9GLOM</name>
<comment type="caution">
    <text evidence="1">The sequence shown here is derived from an EMBL/GenBank/DDBJ whole genome shotgun (WGS) entry which is preliminary data.</text>
</comment>
<dbReference type="EMBL" id="CAJVPQ010003315">
    <property type="protein sequence ID" value="CAG8624570.1"/>
    <property type="molecule type" value="Genomic_DNA"/>
</dbReference>
<protein>
    <submittedName>
        <fullName evidence="1">15034_t:CDS:1</fullName>
    </submittedName>
</protein>
<proteinExistence type="predicted"/>